<dbReference type="Pfam" id="PF13241">
    <property type="entry name" value="NAD_binding_7"/>
    <property type="match status" value="1"/>
</dbReference>
<dbReference type="PANTHER" id="PTHR35330">
    <property type="entry name" value="SIROHEME BIOSYNTHESIS PROTEIN MET8"/>
    <property type="match status" value="1"/>
</dbReference>
<dbReference type="GO" id="GO:0043115">
    <property type="term" value="F:precorrin-2 dehydrogenase activity"/>
    <property type="evidence" value="ECO:0007669"/>
    <property type="project" value="UniProtKB-EC"/>
</dbReference>
<keyword evidence="5" id="KW-0627">Porphyrin biosynthesis</keyword>
<evidence type="ECO:0000313" key="10">
    <source>
        <dbReference type="Proteomes" id="UP000474778"/>
    </source>
</evidence>
<evidence type="ECO:0000256" key="6">
    <source>
        <dbReference type="ARBA" id="ARBA00047561"/>
    </source>
</evidence>
<feature type="domain" description="Sirohaem synthase dimerisation" evidence="7">
    <location>
        <begin position="151"/>
        <end position="183"/>
    </location>
</feature>
<dbReference type="Pfam" id="PF10414">
    <property type="entry name" value="CysG_dimeriser"/>
    <property type="match status" value="1"/>
</dbReference>
<keyword evidence="10" id="KW-1185">Reference proteome</keyword>
<dbReference type="Proteomes" id="UP000474778">
    <property type="component" value="Unassembled WGS sequence"/>
</dbReference>
<name>A0A6L7I1V3_9GAMM</name>
<dbReference type="PANTHER" id="PTHR35330:SF1">
    <property type="entry name" value="SIROHEME BIOSYNTHESIS PROTEIN MET8"/>
    <property type="match status" value="1"/>
</dbReference>
<feature type="domain" description="Siroheme synthase central" evidence="8">
    <location>
        <begin position="119"/>
        <end position="144"/>
    </location>
</feature>
<dbReference type="NCBIfam" id="TIGR01470">
    <property type="entry name" value="cysG_Nterm"/>
    <property type="match status" value="1"/>
</dbReference>
<sequence length="303" mass="34059">MQYFPIFAQADGLKILMIGAGEVASRKLELLTRTQAQIRVIAPNVCDVVMAMANKGQIALEQRFAELDDLEGIDLLYMATGDEPLNRQFALQAKALGLWVNVVDAPKLCNFITPAIVDRGRLQVAISTSGAAPVFARELRARLETWLPASLTDLFDFIANKRTEVQHRLPMFEQRKLFWEQFFRLNGDRCDERTVDYFEQAFDTLSGSGELLLLEAHTPIDLLPLAAVPLMQRLDRLCSDLTPPERLSELVRRDAGRQPMLPLSELSARLDKGERVMVYGETETIAQLVAHFPMAKHLRPGAL</sequence>
<dbReference type="GO" id="GO:0004325">
    <property type="term" value="F:ferrochelatase activity"/>
    <property type="evidence" value="ECO:0007669"/>
    <property type="project" value="InterPro"/>
</dbReference>
<dbReference type="EMBL" id="WRPA01000018">
    <property type="protein sequence ID" value="MXR70383.1"/>
    <property type="molecule type" value="Genomic_DNA"/>
</dbReference>
<dbReference type="InterPro" id="IPR019478">
    <property type="entry name" value="Sirohaem_synthase_dimer_dom"/>
</dbReference>
<evidence type="ECO:0000256" key="4">
    <source>
        <dbReference type="ARBA" id="ARBA00023027"/>
    </source>
</evidence>
<keyword evidence="4" id="KW-0520">NAD</keyword>
<evidence type="ECO:0000256" key="1">
    <source>
        <dbReference type="ARBA" id="ARBA00005010"/>
    </source>
</evidence>
<dbReference type="SUPFAM" id="SSF75615">
    <property type="entry name" value="Siroheme synthase middle domains-like"/>
    <property type="match status" value="1"/>
</dbReference>
<comment type="pathway">
    <text evidence="1">Porphyrin-containing compound metabolism; siroheme biosynthesis; sirohydrochlorin from precorrin-2: step 1/1.</text>
</comment>
<dbReference type="GO" id="GO:0019354">
    <property type="term" value="P:siroheme biosynthetic process"/>
    <property type="evidence" value="ECO:0007669"/>
    <property type="project" value="UniProtKB-UniPathway"/>
</dbReference>
<dbReference type="Gene3D" id="3.30.160.110">
    <property type="entry name" value="Siroheme synthase, domain 2"/>
    <property type="match status" value="1"/>
</dbReference>
<evidence type="ECO:0000259" key="8">
    <source>
        <dbReference type="Pfam" id="PF14824"/>
    </source>
</evidence>
<keyword evidence="3" id="KW-0560">Oxidoreductase</keyword>
<dbReference type="Gene3D" id="3.40.50.720">
    <property type="entry name" value="NAD(P)-binding Rossmann-like Domain"/>
    <property type="match status" value="1"/>
</dbReference>
<reference evidence="9 10" key="1">
    <citation type="submission" date="2019-12" db="EMBL/GenBank/DDBJ databases">
        <title>Shewanella insulae sp. nov., isolated from a tidal flat.</title>
        <authorList>
            <person name="Yoon J.-H."/>
        </authorList>
    </citation>
    <scope>NUCLEOTIDE SEQUENCE [LARGE SCALE GENOMIC DNA]</scope>
    <source>
        <strain evidence="9 10">JBTF-M18</strain>
    </source>
</reference>
<dbReference type="EC" id="1.3.1.76" evidence="2"/>
<evidence type="ECO:0000313" key="9">
    <source>
        <dbReference type="EMBL" id="MXR70383.1"/>
    </source>
</evidence>
<evidence type="ECO:0000256" key="5">
    <source>
        <dbReference type="ARBA" id="ARBA00023244"/>
    </source>
</evidence>
<dbReference type="Pfam" id="PF14824">
    <property type="entry name" value="Sirohm_synth_M"/>
    <property type="match status" value="1"/>
</dbReference>
<dbReference type="InterPro" id="IPR028161">
    <property type="entry name" value="Met8-like"/>
</dbReference>
<protein>
    <recommendedName>
        <fullName evidence="2">precorrin-2 dehydrogenase</fullName>
        <ecNumber evidence="2">1.3.1.76</ecNumber>
    </recommendedName>
</protein>
<dbReference type="UniPathway" id="UPA00262">
    <property type="reaction ID" value="UER00222"/>
</dbReference>
<dbReference type="InterPro" id="IPR006367">
    <property type="entry name" value="Sirohaem_synthase_N"/>
</dbReference>
<evidence type="ECO:0000259" key="7">
    <source>
        <dbReference type="Pfam" id="PF10414"/>
    </source>
</evidence>
<gene>
    <name evidence="9" type="ORF">GNT65_17120</name>
</gene>
<comment type="catalytic activity">
    <reaction evidence="6">
        <text>precorrin-2 + NAD(+) = sirohydrochlorin + NADH + 2 H(+)</text>
        <dbReference type="Rhea" id="RHEA:15613"/>
        <dbReference type="ChEBI" id="CHEBI:15378"/>
        <dbReference type="ChEBI" id="CHEBI:57540"/>
        <dbReference type="ChEBI" id="CHEBI:57945"/>
        <dbReference type="ChEBI" id="CHEBI:58351"/>
        <dbReference type="ChEBI" id="CHEBI:58827"/>
        <dbReference type="EC" id="1.3.1.76"/>
    </reaction>
</comment>
<evidence type="ECO:0000256" key="2">
    <source>
        <dbReference type="ARBA" id="ARBA00012400"/>
    </source>
</evidence>
<dbReference type="RefSeq" id="WP_160798412.1">
    <property type="nucleotide sequence ID" value="NZ_WRPA01000018.1"/>
</dbReference>
<accession>A0A6L7I1V3</accession>
<dbReference type="InterPro" id="IPR028281">
    <property type="entry name" value="Sirohaem_synthase_central"/>
</dbReference>
<organism evidence="9 10">
    <name type="scientific">Shewanella insulae</name>
    <dbReference type="NCBI Taxonomy" id="2681496"/>
    <lineage>
        <taxon>Bacteria</taxon>
        <taxon>Pseudomonadati</taxon>
        <taxon>Pseudomonadota</taxon>
        <taxon>Gammaproteobacteria</taxon>
        <taxon>Alteromonadales</taxon>
        <taxon>Shewanellaceae</taxon>
        <taxon>Shewanella</taxon>
    </lineage>
</organism>
<dbReference type="InterPro" id="IPR036291">
    <property type="entry name" value="NAD(P)-bd_dom_sf"/>
</dbReference>
<proteinExistence type="predicted"/>
<dbReference type="SUPFAM" id="SSF51735">
    <property type="entry name" value="NAD(P)-binding Rossmann-fold domains"/>
    <property type="match status" value="1"/>
</dbReference>
<evidence type="ECO:0000256" key="3">
    <source>
        <dbReference type="ARBA" id="ARBA00023002"/>
    </source>
</evidence>
<dbReference type="AlphaFoldDB" id="A0A6L7I1V3"/>
<comment type="caution">
    <text evidence="9">The sequence shown here is derived from an EMBL/GenBank/DDBJ whole genome shotgun (WGS) entry which is preliminary data.</text>
</comment>